<protein>
    <recommendedName>
        <fullName evidence="3">Peroxide stress protein YaaA</fullName>
    </recommendedName>
</protein>
<dbReference type="Proteomes" id="UP000186465">
    <property type="component" value="Unassembled WGS sequence"/>
</dbReference>
<proteinExistence type="predicted"/>
<keyword evidence="2" id="KW-1185">Reference proteome</keyword>
<gene>
    <name evidence="1" type="ORF">BM477_04205</name>
</gene>
<sequence length="263" mass="28429">MLILLPPSEGKNFDSVEGDRLDLDELSFPQLKPVRELLLDELIDLSESGFAREIIGVGPKKAAEVAFHAQLRSAPTRPAAEVYSGVLYEAARWADWPLNDAAETVYVTSALWGLVSPIDMILPYRLSMGVSLPEAGAVKQLWKQALTPVLDERAANEIVLDFRSGAYQAVWPPTLSTARRAGTSFVTVRVVTRKNGVEKVVSHHAKHARGELAGYLISTNTMVTSVAEAFRAAQDLAAAGTSTVIEARLEGAEGVHQLTLVTA</sequence>
<accession>A0A1Q5PNR7</accession>
<reference evidence="2" key="1">
    <citation type="submission" date="2016-11" db="EMBL/GenBank/DDBJ databases">
        <title>Actinomyces gypaetusis sp. nov. isolated from Gypaetus barbatus in Qinghai Tibet Plateau China.</title>
        <authorList>
            <person name="Meng X."/>
        </authorList>
    </citation>
    <scope>NUCLEOTIDE SEQUENCE [LARGE SCALE GENOMIC DNA]</scope>
    <source>
        <strain evidence="2">DSM 15383</strain>
    </source>
</reference>
<dbReference type="GO" id="GO:0005829">
    <property type="term" value="C:cytosol"/>
    <property type="evidence" value="ECO:0007669"/>
    <property type="project" value="TreeGrafter"/>
</dbReference>
<dbReference type="EMBL" id="MPDM01000004">
    <property type="protein sequence ID" value="OKL49203.1"/>
    <property type="molecule type" value="Genomic_DNA"/>
</dbReference>
<evidence type="ECO:0000313" key="1">
    <source>
        <dbReference type="EMBL" id="OKL49203.1"/>
    </source>
</evidence>
<dbReference type="GO" id="GO:0033194">
    <property type="term" value="P:response to hydroperoxide"/>
    <property type="evidence" value="ECO:0007669"/>
    <property type="project" value="TreeGrafter"/>
</dbReference>
<name>A0A1Q5PNR7_9ACTO</name>
<dbReference type="RefSeq" id="WP_075361442.1">
    <property type="nucleotide sequence ID" value="NZ_MPDM01000004.1"/>
</dbReference>
<evidence type="ECO:0008006" key="3">
    <source>
        <dbReference type="Google" id="ProtNLM"/>
    </source>
</evidence>
<dbReference type="Pfam" id="PF03883">
    <property type="entry name" value="H2O2_YaaD"/>
    <property type="match status" value="1"/>
</dbReference>
<dbReference type="InterPro" id="IPR005583">
    <property type="entry name" value="YaaA"/>
</dbReference>
<dbReference type="OrthoDB" id="3210767at2"/>
<dbReference type="PANTHER" id="PTHR30283:SF4">
    <property type="entry name" value="PEROXIDE STRESS RESISTANCE PROTEIN YAAA"/>
    <property type="match status" value="1"/>
</dbReference>
<dbReference type="AlphaFoldDB" id="A0A1Q5PNR7"/>
<organism evidence="1 2">
    <name type="scientific">Boudabousia marimammalium</name>
    <dbReference type="NCBI Taxonomy" id="156892"/>
    <lineage>
        <taxon>Bacteria</taxon>
        <taxon>Bacillati</taxon>
        <taxon>Actinomycetota</taxon>
        <taxon>Actinomycetes</taxon>
        <taxon>Actinomycetales</taxon>
        <taxon>Actinomycetaceae</taxon>
        <taxon>Boudabousia</taxon>
    </lineage>
</organism>
<dbReference type="PANTHER" id="PTHR30283">
    <property type="entry name" value="PEROXIDE STRESS RESPONSE PROTEIN YAAA"/>
    <property type="match status" value="1"/>
</dbReference>
<evidence type="ECO:0000313" key="2">
    <source>
        <dbReference type="Proteomes" id="UP000186465"/>
    </source>
</evidence>
<comment type="caution">
    <text evidence="1">The sequence shown here is derived from an EMBL/GenBank/DDBJ whole genome shotgun (WGS) entry which is preliminary data.</text>
</comment>